<feature type="binding site" evidence="7">
    <location>
        <position position="41"/>
    </location>
    <ligand>
        <name>Mg(2+)</name>
        <dbReference type="ChEBI" id="CHEBI:18420"/>
    </ligand>
</feature>
<dbReference type="OMA" id="GMEWIVQ"/>
<dbReference type="GO" id="GO:0046872">
    <property type="term" value="F:metal ion binding"/>
    <property type="evidence" value="ECO:0007669"/>
    <property type="project" value="UniProtKB-KW"/>
</dbReference>
<evidence type="ECO:0000313" key="8">
    <source>
        <dbReference type="EMBL" id="EKC99449.1"/>
    </source>
</evidence>
<dbReference type="InterPro" id="IPR045873">
    <property type="entry name" value="Arl2"/>
</dbReference>
<dbReference type="Proteomes" id="UP000006757">
    <property type="component" value="Unassembled WGS sequence"/>
</dbReference>
<evidence type="ECO:0000256" key="2">
    <source>
        <dbReference type="ARBA" id="ARBA00022707"/>
    </source>
</evidence>
<dbReference type="InterPro" id="IPR044612">
    <property type="entry name" value="ARL2/3"/>
</dbReference>
<evidence type="ECO:0000256" key="6">
    <source>
        <dbReference type="PIRSR" id="PIRSR606689-1"/>
    </source>
</evidence>
<dbReference type="FunFam" id="3.40.50.300:FF:001166">
    <property type="entry name" value="ADP-ribosylation factor D"/>
    <property type="match status" value="1"/>
</dbReference>
<dbReference type="eggNOG" id="KOG0073">
    <property type="taxonomic scope" value="Eukaryota"/>
</dbReference>
<feature type="binding site" evidence="6">
    <location>
        <position position="109"/>
    </location>
    <ligand>
        <name>GTP</name>
        <dbReference type="ChEBI" id="CHEBI:37565"/>
    </ligand>
</feature>
<organism evidence="8 9">
    <name type="scientific">Trichosporon asahii var. asahii (strain CBS 8904)</name>
    <name type="common">Yeast</name>
    <dbReference type="NCBI Taxonomy" id="1220162"/>
    <lineage>
        <taxon>Eukaryota</taxon>
        <taxon>Fungi</taxon>
        <taxon>Dikarya</taxon>
        <taxon>Basidiomycota</taxon>
        <taxon>Agaricomycotina</taxon>
        <taxon>Tremellomycetes</taxon>
        <taxon>Trichosporonales</taxon>
        <taxon>Trichosporonaceae</taxon>
        <taxon>Trichosporon</taxon>
    </lineage>
</organism>
<keyword evidence="5" id="KW-0449">Lipoprotein</keyword>
<proteinExistence type="inferred from homology"/>
<dbReference type="PRINTS" id="PR00449">
    <property type="entry name" value="RASTRNSFRMNG"/>
</dbReference>
<dbReference type="FunCoup" id="K1V606">
    <property type="interactions" value="100"/>
</dbReference>
<dbReference type="SMART" id="SM00178">
    <property type="entry name" value="SAR"/>
    <property type="match status" value="1"/>
</dbReference>
<reference evidence="8 9" key="1">
    <citation type="journal article" date="2012" name="Eukaryot. Cell">
        <title>Genome sequence of the Trichosporon asahii environmental strain CBS 8904.</title>
        <authorList>
            <person name="Yang R.Y."/>
            <person name="Li H.T."/>
            <person name="Zhu H."/>
            <person name="Zhou G.P."/>
            <person name="Wang M."/>
            <person name="Wang L."/>
        </authorList>
    </citation>
    <scope>NUCLEOTIDE SEQUENCE [LARGE SCALE GENOMIC DNA]</scope>
    <source>
        <strain evidence="8 9">CBS 8904</strain>
    </source>
</reference>
<keyword evidence="7" id="KW-0460">Magnesium</keyword>
<protein>
    <submittedName>
        <fullName evidence="8">ADP-ribosylation-like factor</fullName>
    </submittedName>
</protein>
<evidence type="ECO:0000256" key="4">
    <source>
        <dbReference type="ARBA" id="ARBA00023134"/>
    </source>
</evidence>
<keyword evidence="7" id="KW-0479">Metal-binding</keyword>
<dbReference type="SMART" id="SM00177">
    <property type="entry name" value="ARF"/>
    <property type="match status" value="1"/>
</dbReference>
<dbReference type="STRING" id="1220162.K1V606"/>
<evidence type="ECO:0000256" key="1">
    <source>
        <dbReference type="ARBA" id="ARBA00010290"/>
    </source>
</evidence>
<dbReference type="Gene3D" id="3.40.50.300">
    <property type="entry name" value="P-loop containing nucleotide triphosphate hydrolases"/>
    <property type="match status" value="1"/>
</dbReference>
<dbReference type="InterPro" id="IPR005225">
    <property type="entry name" value="Small_GTP-bd"/>
</dbReference>
<keyword evidence="3 6" id="KW-0547">Nucleotide-binding</keyword>
<dbReference type="SMART" id="SM00175">
    <property type="entry name" value="RAB"/>
    <property type="match status" value="1"/>
</dbReference>
<keyword evidence="9" id="KW-1185">Reference proteome</keyword>
<keyword evidence="4 6" id="KW-0342">GTP-binding</keyword>
<dbReference type="HOGENOM" id="CLU_040729_12_3_1"/>
<dbReference type="PANTHER" id="PTHR45697">
    <property type="entry name" value="ADP-RIBOSYLATION FACTOR-LIKE PROTEIN 2-RELATED"/>
    <property type="match status" value="1"/>
</dbReference>
<evidence type="ECO:0000256" key="3">
    <source>
        <dbReference type="ARBA" id="ARBA00022741"/>
    </source>
</evidence>
<dbReference type="InterPro" id="IPR027417">
    <property type="entry name" value="P-loop_NTPase"/>
</dbReference>
<dbReference type="GO" id="GO:0003924">
    <property type="term" value="F:GTPase activity"/>
    <property type="evidence" value="ECO:0007669"/>
    <property type="project" value="InterPro"/>
</dbReference>
<evidence type="ECO:0000256" key="7">
    <source>
        <dbReference type="PIRSR" id="PIRSR606689-2"/>
    </source>
</evidence>
<dbReference type="Pfam" id="PF00025">
    <property type="entry name" value="Arf"/>
    <property type="match status" value="2"/>
</dbReference>
<keyword evidence="2" id="KW-0519">Myristate</keyword>
<feature type="binding site" evidence="6">
    <location>
        <begin position="165"/>
        <end position="168"/>
    </location>
    <ligand>
        <name>GTP</name>
        <dbReference type="ChEBI" id="CHEBI:37565"/>
    </ligand>
</feature>
<feature type="binding site" evidence="7">
    <location>
        <position position="58"/>
    </location>
    <ligand>
        <name>Mg(2+)</name>
        <dbReference type="ChEBI" id="CHEBI:18420"/>
    </ligand>
</feature>
<dbReference type="OrthoDB" id="2011769at2759"/>
<feature type="binding site" evidence="6">
    <location>
        <begin position="34"/>
        <end position="41"/>
    </location>
    <ligand>
        <name>GTP</name>
        <dbReference type="ChEBI" id="CHEBI:37565"/>
    </ligand>
</feature>
<evidence type="ECO:0000313" key="9">
    <source>
        <dbReference type="Proteomes" id="UP000006757"/>
    </source>
</evidence>
<dbReference type="PROSITE" id="PS51417">
    <property type="entry name" value="ARF"/>
    <property type="match status" value="1"/>
</dbReference>
<name>K1V606_TRIAC</name>
<dbReference type="NCBIfam" id="TIGR00231">
    <property type="entry name" value="small_GTP"/>
    <property type="match status" value="1"/>
</dbReference>
<dbReference type="AlphaFoldDB" id="K1V606"/>
<dbReference type="InterPro" id="IPR006689">
    <property type="entry name" value="Small_GTPase_ARF/SAR"/>
</dbReference>
<dbReference type="EMBL" id="AMBO01000372">
    <property type="protein sequence ID" value="EKC99449.1"/>
    <property type="molecule type" value="Genomic_DNA"/>
</dbReference>
<dbReference type="CDD" id="cd04154">
    <property type="entry name" value="Arl2"/>
    <property type="match status" value="1"/>
</dbReference>
<sequence length="266" mass="28650">MGNCTLRVKLIPGLLTIIRKNKAKAREMRVLFLGLDNAGKTTILKRLTGGDVREVSPTLGFNITTLVRTIGSTAGAENAAAASAGSSSAPKPVAGAGDTYTLNVWDVGGQRTLRPYWRNYFESTDAVVWVVDSSDTLRLDDCSSELRQLLSEQRLAGCTLLVLANKQDLAGSLSMEQVRDQLHLDGIESHTWRILPCSAITGEGLDGAMDWVTAEVASRLYYGGRSAVNPGVIREEARETRAKDEIATQVETPDQAVDTRAVAMAA</sequence>
<comment type="similarity">
    <text evidence="1">Belongs to the small GTPase superfamily. Arf family.</text>
</comment>
<accession>K1V606</accession>
<comment type="caution">
    <text evidence="8">The sequence shown here is derived from an EMBL/GenBank/DDBJ whole genome shotgun (WGS) entry which is preliminary data.</text>
</comment>
<dbReference type="InParanoid" id="K1V606"/>
<gene>
    <name evidence="8" type="ORF">A1Q2_06386</name>
</gene>
<dbReference type="SUPFAM" id="SSF52540">
    <property type="entry name" value="P-loop containing nucleoside triphosphate hydrolases"/>
    <property type="match status" value="1"/>
</dbReference>
<evidence type="ECO:0000256" key="5">
    <source>
        <dbReference type="ARBA" id="ARBA00023288"/>
    </source>
</evidence>
<dbReference type="GO" id="GO:0005525">
    <property type="term" value="F:GTP binding"/>
    <property type="evidence" value="ECO:0007669"/>
    <property type="project" value="UniProtKB-KW"/>
</dbReference>